<reference evidence="3 4" key="1">
    <citation type="submission" date="2020-01" db="EMBL/GenBank/DDBJ databases">
        <title>A novel Bacillus sp. from Pasinler.</title>
        <authorList>
            <person name="Adiguzel A."/>
            <person name="Ay H."/>
            <person name="Baltaci M.O."/>
        </authorList>
    </citation>
    <scope>NUCLEOTIDE SEQUENCE [LARGE SCALE GENOMIC DNA]</scope>
    <source>
        <strain evidence="3 4">P1</strain>
    </source>
</reference>
<comment type="caution">
    <text evidence="3">The sequence shown here is derived from an EMBL/GenBank/DDBJ whole genome shotgun (WGS) entry which is preliminary data.</text>
</comment>
<dbReference type="Gene3D" id="3.50.90.10">
    <property type="entry name" value="YerB-like"/>
    <property type="match status" value="1"/>
</dbReference>
<gene>
    <name evidence="3" type="ORF">GW534_02480</name>
</gene>
<protein>
    <submittedName>
        <fullName evidence="3">DUF3048 domain-containing protein</fullName>
    </submittedName>
</protein>
<dbReference type="EMBL" id="JAACYS010000006">
    <property type="protein sequence ID" value="NCU16641.1"/>
    <property type="molecule type" value="Genomic_DNA"/>
</dbReference>
<dbReference type="Pfam" id="PF11258">
    <property type="entry name" value="DUF3048"/>
    <property type="match status" value="1"/>
</dbReference>
<accession>A0ABX0A298</accession>
<proteinExistence type="predicted"/>
<dbReference type="SUPFAM" id="SSF159774">
    <property type="entry name" value="YerB-like"/>
    <property type="match status" value="1"/>
</dbReference>
<dbReference type="InterPro" id="IPR035328">
    <property type="entry name" value="DUF3048_C"/>
</dbReference>
<feature type="domain" description="DUF3048" evidence="2">
    <location>
        <begin position="208"/>
        <end position="317"/>
    </location>
</feature>
<organism evidence="3 4">
    <name type="scientific">Pallidibacillus pasinlerensis</name>
    <dbReference type="NCBI Taxonomy" id="2703818"/>
    <lineage>
        <taxon>Bacteria</taxon>
        <taxon>Bacillati</taxon>
        <taxon>Bacillota</taxon>
        <taxon>Bacilli</taxon>
        <taxon>Bacillales</taxon>
        <taxon>Bacillaceae</taxon>
        <taxon>Pallidibacillus</taxon>
    </lineage>
</organism>
<dbReference type="Proteomes" id="UP000743899">
    <property type="component" value="Unassembled WGS sequence"/>
</dbReference>
<sequence length="330" mass="37045">MTIIVLLFLLVGCSKEKAEPKPDLDDNVAEEVERKPMYSYPLTGEPTEIQSTNRAVSVMINNHPAARPQSGLNKADLVFEVLAEGGITRLLAVFQSEMPEKVGPVRSARPYYIELAKGLDAIYIFHGWSPDAQKLIQSGYVDDLNGLYYDGTLFNRASFRKAPHNSYITHENIIKGAEQNGYTLEGAPTSYKFLSENDEIDGTAQSNVTISYSNKDFEVHYEYNPSLKKYLRFSGGEQTVDYETNEPVLLNNIFIVQMDHTVIDDVGRRKVDLTSGGKALLLQDGKLREVIWENVDGRIVPYLNGGEVRLVPGKTWINIVPNIEKMVSYE</sequence>
<evidence type="ECO:0000313" key="4">
    <source>
        <dbReference type="Proteomes" id="UP000743899"/>
    </source>
</evidence>
<dbReference type="Pfam" id="PF17479">
    <property type="entry name" value="DUF3048_C"/>
    <property type="match status" value="1"/>
</dbReference>
<dbReference type="InterPro" id="IPR021416">
    <property type="entry name" value="DUF3048_N"/>
</dbReference>
<dbReference type="InterPro" id="IPR023158">
    <property type="entry name" value="YerB-like_sf"/>
</dbReference>
<evidence type="ECO:0000259" key="1">
    <source>
        <dbReference type="Pfam" id="PF11258"/>
    </source>
</evidence>
<feature type="domain" description="DUF3048" evidence="1">
    <location>
        <begin position="42"/>
        <end position="182"/>
    </location>
</feature>
<evidence type="ECO:0000259" key="2">
    <source>
        <dbReference type="Pfam" id="PF17479"/>
    </source>
</evidence>
<evidence type="ECO:0000313" key="3">
    <source>
        <dbReference type="EMBL" id="NCU16641.1"/>
    </source>
</evidence>
<keyword evidence="4" id="KW-1185">Reference proteome</keyword>
<name>A0ABX0A298_9BACI</name>